<dbReference type="GO" id="GO:0003724">
    <property type="term" value="F:RNA helicase activity"/>
    <property type="evidence" value="ECO:0000318"/>
    <property type="project" value="GO_Central"/>
</dbReference>
<dbReference type="eggNOG" id="KOG0327">
    <property type="taxonomic scope" value="Eukaryota"/>
</dbReference>
<keyword evidence="2" id="KW-1185">Reference proteome</keyword>
<evidence type="ECO:0008006" key="3">
    <source>
        <dbReference type="Google" id="ProtNLM"/>
    </source>
</evidence>
<reference evidence="1 2" key="1">
    <citation type="journal article" date="2011" name="Science">
        <title>The Selaginella genome identifies genetic changes associated with the evolution of vascular plants.</title>
        <authorList>
            <person name="Banks J.A."/>
            <person name="Nishiyama T."/>
            <person name="Hasebe M."/>
            <person name="Bowman J.L."/>
            <person name="Gribskov M."/>
            <person name="dePamphilis C."/>
            <person name="Albert V.A."/>
            <person name="Aono N."/>
            <person name="Aoyama T."/>
            <person name="Ambrose B.A."/>
            <person name="Ashton N.W."/>
            <person name="Axtell M.J."/>
            <person name="Barker E."/>
            <person name="Barker M.S."/>
            <person name="Bennetzen J.L."/>
            <person name="Bonawitz N.D."/>
            <person name="Chapple C."/>
            <person name="Cheng C."/>
            <person name="Correa L.G."/>
            <person name="Dacre M."/>
            <person name="DeBarry J."/>
            <person name="Dreyer I."/>
            <person name="Elias M."/>
            <person name="Engstrom E.M."/>
            <person name="Estelle M."/>
            <person name="Feng L."/>
            <person name="Finet C."/>
            <person name="Floyd S.K."/>
            <person name="Frommer W.B."/>
            <person name="Fujita T."/>
            <person name="Gramzow L."/>
            <person name="Gutensohn M."/>
            <person name="Harholt J."/>
            <person name="Hattori M."/>
            <person name="Heyl A."/>
            <person name="Hirai T."/>
            <person name="Hiwatashi Y."/>
            <person name="Ishikawa M."/>
            <person name="Iwata M."/>
            <person name="Karol K.G."/>
            <person name="Koehler B."/>
            <person name="Kolukisaoglu U."/>
            <person name="Kubo M."/>
            <person name="Kurata T."/>
            <person name="Lalonde S."/>
            <person name="Li K."/>
            <person name="Li Y."/>
            <person name="Litt A."/>
            <person name="Lyons E."/>
            <person name="Manning G."/>
            <person name="Maruyama T."/>
            <person name="Michael T.P."/>
            <person name="Mikami K."/>
            <person name="Miyazaki S."/>
            <person name="Morinaga S."/>
            <person name="Murata T."/>
            <person name="Mueller-Roeber B."/>
            <person name="Nelson D.R."/>
            <person name="Obara M."/>
            <person name="Oguri Y."/>
            <person name="Olmstead R.G."/>
            <person name="Onodera N."/>
            <person name="Petersen B.L."/>
            <person name="Pils B."/>
            <person name="Prigge M."/>
            <person name="Rensing S.A."/>
            <person name="Riano-Pachon D.M."/>
            <person name="Roberts A.W."/>
            <person name="Sato Y."/>
            <person name="Scheller H.V."/>
            <person name="Schulz B."/>
            <person name="Schulz C."/>
            <person name="Shakirov E.V."/>
            <person name="Shibagaki N."/>
            <person name="Shinohara N."/>
            <person name="Shippen D.E."/>
            <person name="Soerensen I."/>
            <person name="Sotooka R."/>
            <person name="Sugimoto N."/>
            <person name="Sugita M."/>
            <person name="Sumikawa N."/>
            <person name="Tanurdzic M."/>
            <person name="Theissen G."/>
            <person name="Ulvskov P."/>
            <person name="Wakazuki S."/>
            <person name="Weng J.K."/>
            <person name="Willats W.W."/>
            <person name="Wipf D."/>
            <person name="Wolf P.G."/>
            <person name="Yang L."/>
            <person name="Zimmer A.D."/>
            <person name="Zhu Q."/>
            <person name="Mitros T."/>
            <person name="Hellsten U."/>
            <person name="Loque D."/>
            <person name="Otillar R."/>
            <person name="Salamov A."/>
            <person name="Schmutz J."/>
            <person name="Shapiro H."/>
            <person name="Lindquist E."/>
            <person name="Lucas S."/>
            <person name="Rokhsar D."/>
            <person name="Grigoriev I.V."/>
        </authorList>
    </citation>
    <scope>NUCLEOTIDE SEQUENCE [LARGE SCALE GENOMIC DNA]</scope>
</reference>
<dbReference type="Gramene" id="EFJ08836">
    <property type="protein sequence ID" value="EFJ08836"/>
    <property type="gene ID" value="SELMODRAFT_428596"/>
</dbReference>
<proteinExistence type="predicted"/>
<dbReference type="STRING" id="88036.D8T3D2"/>
<dbReference type="Proteomes" id="UP000001514">
    <property type="component" value="Unassembled WGS sequence"/>
</dbReference>
<evidence type="ECO:0000313" key="1">
    <source>
        <dbReference type="EMBL" id="EFJ08836.1"/>
    </source>
</evidence>
<dbReference type="EMBL" id="GL377669">
    <property type="protein sequence ID" value="EFJ08836.1"/>
    <property type="molecule type" value="Genomic_DNA"/>
</dbReference>
<protein>
    <recommendedName>
        <fullName evidence="3">Helicase C-terminal domain-containing protein</fullName>
    </recommendedName>
</protein>
<dbReference type="Gene3D" id="3.40.50.300">
    <property type="entry name" value="P-loop containing nucleotide triphosphate hydrolases"/>
    <property type="match status" value="2"/>
</dbReference>
<dbReference type="GO" id="GO:0003729">
    <property type="term" value="F:mRNA binding"/>
    <property type="evidence" value="ECO:0000318"/>
    <property type="project" value="GO_Central"/>
</dbReference>
<sequence>MAAVVDHLLGTLLRPRGEDDHFVRPLDRLEELVEAGPLHAGAWINSSFCPKPALGFGAMASSCDFEEALAAAASGINAHSSCRFAGMHVTLVVTSAAKIPLLLQLLRSRAISNCWGLVGRMSEDEWTLRALSFVVATPEEVRGTALFSSRLEALVLDKAAVAQNTFFHELLYESQRRKLPVFPAQPRVPVFRRPWQRGVSAMKGWVDPRDRSSVKGELRSSLEETLPEVLSCSGLGDSWFDSAVESFADGDSIVQQDWSAILSYMPGVFRRLARGDEWLTLVLAPDCRAAPIAQFMQVFARHFGLPEELVGLQAASRVAIGSPERFHASNRLSDVCQLILVEADKLFASHRPEMEWIVERLEEDVQIGLHSETLSPEVEDLASRFAEGHRWERLAKAGASMDGVRQFYARVDDESCKLDELCRLCKELRRRFKVQAAVVCNSSARVVEVAEEMRKRGLSAFGIHSGMGEREVELIKRSEQRSVIVTDHGCSKGARDVINFEMPLSPGDYFQRASKLRDQVTKVVISLVVGGQEFLKKGPVFCVQSEVGTGKSCNTRTQELVHEFANLVSTISLSCGLSSAKTQAVDNSFNIDQFKLFINIPNFP</sequence>
<organism evidence="2">
    <name type="scientific">Selaginella moellendorffii</name>
    <name type="common">Spikemoss</name>
    <dbReference type="NCBI Taxonomy" id="88036"/>
    <lineage>
        <taxon>Eukaryota</taxon>
        <taxon>Viridiplantae</taxon>
        <taxon>Streptophyta</taxon>
        <taxon>Embryophyta</taxon>
        <taxon>Tracheophyta</taxon>
        <taxon>Lycopodiopsida</taxon>
        <taxon>Selaginellales</taxon>
        <taxon>Selaginellaceae</taxon>
        <taxon>Selaginella</taxon>
    </lineage>
</organism>
<dbReference type="KEGG" id="smo:SELMODRAFT_428596"/>
<evidence type="ECO:0000313" key="2">
    <source>
        <dbReference type="Proteomes" id="UP000001514"/>
    </source>
</evidence>
<dbReference type="HOGENOM" id="CLU_526194_0_0_1"/>
<accession>D8T3D2</accession>
<dbReference type="PANTHER" id="PTHR47958">
    <property type="entry name" value="ATP-DEPENDENT RNA HELICASE DBP3"/>
    <property type="match status" value="1"/>
</dbReference>
<dbReference type="InterPro" id="IPR027417">
    <property type="entry name" value="P-loop_NTPase"/>
</dbReference>
<dbReference type="InParanoid" id="D8T3D2"/>
<dbReference type="SUPFAM" id="SSF52540">
    <property type="entry name" value="P-loop containing nucleoside triphosphate hydrolases"/>
    <property type="match status" value="1"/>
</dbReference>
<gene>
    <name evidence="1" type="ORF">SELMODRAFT_428596</name>
</gene>
<dbReference type="GO" id="GO:0005634">
    <property type="term" value="C:nucleus"/>
    <property type="evidence" value="ECO:0000318"/>
    <property type="project" value="GO_Central"/>
</dbReference>
<name>D8T3D2_SELML</name>
<dbReference type="AlphaFoldDB" id="D8T3D2"/>